<dbReference type="PANTHER" id="PTHR11102">
    <property type="entry name" value="SEL-1-LIKE PROTEIN"/>
    <property type="match status" value="1"/>
</dbReference>
<evidence type="ECO:0000313" key="2">
    <source>
        <dbReference type="EMBL" id="EEX50347.1"/>
    </source>
</evidence>
<dbReference type="HOGENOM" id="CLU_000288_36_7_6"/>
<evidence type="ECO:0000313" key="3">
    <source>
        <dbReference type="Proteomes" id="UP000005519"/>
    </source>
</evidence>
<dbReference type="SUPFAM" id="SSF81901">
    <property type="entry name" value="HCP-like"/>
    <property type="match status" value="1"/>
</dbReference>
<comment type="caution">
    <text evidence="2">The sequence shown here is derived from an EMBL/GenBank/DDBJ whole genome shotgun (WGS) entry which is preliminary data.</text>
</comment>
<evidence type="ECO:0000256" key="1">
    <source>
        <dbReference type="SAM" id="SignalP"/>
    </source>
</evidence>
<dbReference type="Pfam" id="PF08238">
    <property type="entry name" value="Sel1"/>
    <property type="match status" value="4"/>
</dbReference>
<dbReference type="Proteomes" id="UP000005519">
    <property type="component" value="Unassembled WGS sequence"/>
</dbReference>
<feature type="signal peptide" evidence="1">
    <location>
        <begin position="1"/>
        <end position="20"/>
    </location>
</feature>
<dbReference type="RefSeq" id="WP_005764440.1">
    <property type="nucleotide sequence ID" value="NZ_GG704813.1"/>
</dbReference>
<dbReference type="AlphaFoldDB" id="C9PPP6"/>
<dbReference type="InterPro" id="IPR006597">
    <property type="entry name" value="Sel1-like"/>
</dbReference>
<protein>
    <submittedName>
        <fullName evidence="2">Sel1 repeat protein</fullName>
    </submittedName>
</protein>
<feature type="chain" id="PRO_5005669295" evidence="1">
    <location>
        <begin position="21"/>
        <end position="247"/>
    </location>
</feature>
<name>C9PPP6_9PAST</name>
<keyword evidence="3" id="KW-1185">Reference proteome</keyword>
<accession>C9PPP6</accession>
<dbReference type="EMBL" id="ACZR01000011">
    <property type="protein sequence ID" value="EEX50347.1"/>
    <property type="molecule type" value="Genomic_DNA"/>
</dbReference>
<dbReference type="PANTHER" id="PTHR11102:SF160">
    <property type="entry name" value="ERAD-ASSOCIATED E3 UBIQUITIN-PROTEIN LIGASE COMPONENT HRD3"/>
    <property type="match status" value="1"/>
</dbReference>
<sequence>MKLSKWLCLILCASCGLANAVQPELDVAQNVTQLSQDISERIQKQLESENGANSASEMTDEQRRELVVKAAEIQDWKAAFDLLLPLAQKGDYQAQANLGILYAKGQGAPQDLEKAYWWFSEAAEKGSVKAINNLAVFYLQGHGVKKDIKHSIKLFERTASSGSQDAMVVLGQIYENELKQLKNAFKWFKKAAEAGDYNAKYRIALMYEHGEGTKKNKQQAIHWYQEVLKEKGALTEVAQERLANLKK</sequence>
<reference evidence="2 3" key="1">
    <citation type="submission" date="2009-10" db="EMBL/GenBank/DDBJ databases">
        <authorList>
            <person name="Muzny D."/>
            <person name="Qin X."/>
            <person name="Deng J."/>
            <person name="Jiang H."/>
            <person name="Liu Y."/>
            <person name="Qu J."/>
            <person name="Song X.-Z."/>
            <person name="Zhang L."/>
            <person name="Thornton R."/>
            <person name="Coyle M."/>
            <person name="Francisco L."/>
            <person name="Jackson L."/>
            <person name="Javaid M."/>
            <person name="Korchina V."/>
            <person name="Kovar C."/>
            <person name="Mata R."/>
            <person name="Mathew T."/>
            <person name="Ngo R."/>
            <person name="Nguyen L."/>
            <person name="Nguyen N."/>
            <person name="Okwuonu G."/>
            <person name="Ongeri F."/>
            <person name="Pham C."/>
            <person name="Simmons D."/>
            <person name="Wilczek-Boney K."/>
            <person name="Hale W."/>
            <person name="Jakkamsetti A."/>
            <person name="Pham P."/>
            <person name="Ruth R."/>
            <person name="San Lucas F."/>
            <person name="Warren J."/>
            <person name="Zhang J."/>
            <person name="Zhao Z."/>
            <person name="Zhou C."/>
            <person name="Zhu D."/>
            <person name="Lee S."/>
            <person name="Bess C."/>
            <person name="Blankenburg K."/>
            <person name="Forbes L."/>
            <person name="Fu Q."/>
            <person name="Gubbala S."/>
            <person name="Hirani K."/>
            <person name="Jayaseelan J.C."/>
            <person name="Lara F."/>
            <person name="Munidasa M."/>
            <person name="Palculict T."/>
            <person name="Patil S."/>
            <person name="Pu L.-L."/>
            <person name="Saada N."/>
            <person name="Tang L."/>
            <person name="Weissenberger G."/>
            <person name="Zhu Y."/>
            <person name="Hemphill L."/>
            <person name="Shang Y."/>
            <person name="Youmans B."/>
            <person name="Ayvaz T."/>
            <person name="Ross M."/>
            <person name="Santibanez J."/>
            <person name="Aqrawi P."/>
            <person name="Gross S."/>
            <person name="Joshi V."/>
            <person name="Fowler G."/>
            <person name="Nazareth L."/>
            <person name="Reid J."/>
            <person name="Worley K."/>
            <person name="Petrosino J."/>
            <person name="Highlander S."/>
            <person name="Gibbs R."/>
        </authorList>
    </citation>
    <scope>NUCLEOTIDE SEQUENCE [LARGE SCALE GENOMIC DNA]</scope>
    <source>
        <strain evidence="2 3">ATCC 43325</strain>
    </source>
</reference>
<proteinExistence type="predicted"/>
<keyword evidence="1" id="KW-0732">Signal</keyword>
<dbReference type="Gene3D" id="1.25.40.10">
    <property type="entry name" value="Tetratricopeptide repeat domain"/>
    <property type="match status" value="2"/>
</dbReference>
<dbReference type="OrthoDB" id="9792653at2"/>
<organism evidence="2 3">
    <name type="scientific">Pasteurella dagmatis ATCC 43325</name>
    <dbReference type="NCBI Taxonomy" id="667128"/>
    <lineage>
        <taxon>Bacteria</taxon>
        <taxon>Pseudomonadati</taxon>
        <taxon>Pseudomonadota</taxon>
        <taxon>Gammaproteobacteria</taxon>
        <taxon>Pasteurellales</taxon>
        <taxon>Pasteurellaceae</taxon>
        <taxon>Pasteurella</taxon>
    </lineage>
</organism>
<dbReference type="InterPro" id="IPR050767">
    <property type="entry name" value="Sel1_AlgK"/>
</dbReference>
<dbReference type="InterPro" id="IPR011990">
    <property type="entry name" value="TPR-like_helical_dom_sf"/>
</dbReference>
<dbReference type="SMART" id="SM00671">
    <property type="entry name" value="SEL1"/>
    <property type="match status" value="4"/>
</dbReference>
<dbReference type="STRING" id="667128.HMPREF0621_0970"/>
<gene>
    <name evidence="2" type="ORF">HMPREF0621_0970</name>
</gene>